<evidence type="ECO:0000313" key="2">
    <source>
        <dbReference type="Proteomes" id="UP001428817"/>
    </source>
</evidence>
<keyword evidence="2" id="KW-1185">Reference proteome</keyword>
<evidence type="ECO:0000313" key="1">
    <source>
        <dbReference type="EMBL" id="GAA5154353.1"/>
    </source>
</evidence>
<dbReference type="Proteomes" id="UP001428817">
    <property type="component" value="Unassembled WGS sequence"/>
</dbReference>
<gene>
    <name evidence="1" type="ORF">GCM10023321_26030</name>
</gene>
<proteinExistence type="predicted"/>
<name>A0ABP9Q3W0_9PSEU</name>
<reference evidence="2" key="1">
    <citation type="journal article" date="2019" name="Int. J. Syst. Evol. Microbiol.">
        <title>The Global Catalogue of Microorganisms (GCM) 10K type strain sequencing project: providing services to taxonomists for standard genome sequencing and annotation.</title>
        <authorList>
            <consortium name="The Broad Institute Genomics Platform"/>
            <consortium name="The Broad Institute Genome Sequencing Center for Infectious Disease"/>
            <person name="Wu L."/>
            <person name="Ma J."/>
        </authorList>
    </citation>
    <scope>NUCLEOTIDE SEQUENCE [LARGE SCALE GENOMIC DNA]</scope>
    <source>
        <strain evidence="2">JCM 18303</strain>
    </source>
</reference>
<sequence length="177" mass="19930">MPEKLRQKLLDEAKVKAAADFCADVFKDGAVEATAERVADHVTKETWNRLKRKWRRGRCRWLNEMAKIVLAGKAKYHELGATAITKMLRLVIGHKAESAFVRELATNLPLPGDAKFVAVAQGIRIIGIWLCVVEYSSPERCFCFEALALQYGKEATKSLLIAEGELWTKQAGWNRLT</sequence>
<accession>A0ABP9Q3W0</accession>
<comment type="caution">
    <text evidence="1">The sequence shown here is derived from an EMBL/GenBank/DDBJ whole genome shotgun (WGS) entry which is preliminary data.</text>
</comment>
<dbReference type="RefSeq" id="WP_185061602.1">
    <property type="nucleotide sequence ID" value="NZ_BAABJP010000008.1"/>
</dbReference>
<organism evidence="1 2">
    <name type="scientific">Pseudonocardia eucalypti</name>
    <dbReference type="NCBI Taxonomy" id="648755"/>
    <lineage>
        <taxon>Bacteria</taxon>
        <taxon>Bacillati</taxon>
        <taxon>Actinomycetota</taxon>
        <taxon>Actinomycetes</taxon>
        <taxon>Pseudonocardiales</taxon>
        <taxon>Pseudonocardiaceae</taxon>
        <taxon>Pseudonocardia</taxon>
    </lineage>
</organism>
<dbReference type="EMBL" id="BAABJP010000008">
    <property type="protein sequence ID" value="GAA5154353.1"/>
    <property type="molecule type" value="Genomic_DNA"/>
</dbReference>
<protein>
    <submittedName>
        <fullName evidence="1">Uncharacterized protein</fullName>
    </submittedName>
</protein>